<evidence type="ECO:0000256" key="6">
    <source>
        <dbReference type="RuleBase" id="RU004057"/>
    </source>
</evidence>
<evidence type="ECO:0000256" key="4">
    <source>
        <dbReference type="ARBA" id="ARBA00022989"/>
    </source>
</evidence>
<keyword evidence="10" id="KW-1185">Reference proteome</keyword>
<keyword evidence="2" id="KW-1003">Cell membrane</keyword>
<dbReference type="Proteomes" id="UP000237655">
    <property type="component" value="Chromosome"/>
</dbReference>
<keyword evidence="5 7" id="KW-0472">Membrane</keyword>
<keyword evidence="4 7" id="KW-1133">Transmembrane helix</keyword>
<dbReference type="EMBL" id="CP027665">
    <property type="protein sequence ID" value="AVO37695.1"/>
    <property type="molecule type" value="Genomic_DNA"/>
</dbReference>
<dbReference type="PANTHER" id="PTHR30625:SF11">
    <property type="entry name" value="MOTA_TOLQ_EXBB PROTON CHANNEL DOMAIN-CONTAINING PROTEIN"/>
    <property type="match status" value="1"/>
</dbReference>
<feature type="transmembrane region" description="Helical" evidence="7">
    <location>
        <begin position="116"/>
        <end position="136"/>
    </location>
</feature>
<dbReference type="GO" id="GO:0005886">
    <property type="term" value="C:plasma membrane"/>
    <property type="evidence" value="ECO:0007669"/>
    <property type="project" value="UniProtKB-SubCell"/>
</dbReference>
<keyword evidence="6" id="KW-0653">Protein transport</keyword>
<gene>
    <name evidence="9" type="ORF">C6Y53_08250</name>
</gene>
<evidence type="ECO:0000313" key="9">
    <source>
        <dbReference type="EMBL" id="AVO37695.1"/>
    </source>
</evidence>
<dbReference type="InterPro" id="IPR002898">
    <property type="entry name" value="MotA_ExbB_proton_chnl"/>
</dbReference>
<evidence type="ECO:0000256" key="7">
    <source>
        <dbReference type="SAM" id="Phobius"/>
    </source>
</evidence>
<evidence type="ECO:0000256" key="2">
    <source>
        <dbReference type="ARBA" id="ARBA00022475"/>
    </source>
</evidence>
<proteinExistence type="inferred from homology"/>
<comment type="similarity">
    <text evidence="6">Belongs to the exbB/tolQ family.</text>
</comment>
<dbReference type="AlphaFoldDB" id="A0A2S0MP96"/>
<name>A0A2S0MP96_9RHOB</name>
<protein>
    <submittedName>
        <fullName evidence="9">MotA/TolQ/ExbB proton channel family protein</fullName>
    </submittedName>
</protein>
<dbReference type="KEGG" id="thas:C6Y53_08250"/>
<dbReference type="InterPro" id="IPR050790">
    <property type="entry name" value="ExbB/TolQ_transport"/>
</dbReference>
<sequence>MSGWWNTLGTGGPIIAVLAAMSLLSLAVIVVKCLALWNCRSGAAMRDEAFGMWRSGDKHGARKAVEAGRSPADRVTAYAMQALASGFKGPALEAELQRRGNDEVAQMNRLIRLLELIAMVSPLLGLLGTVLGMIQSFQELELAEGAANASVLAGGIWQALLTTAAGLLVAIPAAVAAGLLSARIESAAQMIENSVGRLLLIDQNPPV</sequence>
<dbReference type="RefSeq" id="WP_106472013.1">
    <property type="nucleotide sequence ID" value="NZ_CP027665.1"/>
</dbReference>
<evidence type="ECO:0000256" key="1">
    <source>
        <dbReference type="ARBA" id="ARBA00004651"/>
    </source>
</evidence>
<accession>A0A2S0MP96</accession>
<dbReference type="GO" id="GO:0017038">
    <property type="term" value="P:protein import"/>
    <property type="evidence" value="ECO:0007669"/>
    <property type="project" value="TreeGrafter"/>
</dbReference>
<dbReference type="PANTHER" id="PTHR30625">
    <property type="entry name" value="PROTEIN TOLQ"/>
    <property type="match status" value="1"/>
</dbReference>
<evidence type="ECO:0000256" key="3">
    <source>
        <dbReference type="ARBA" id="ARBA00022692"/>
    </source>
</evidence>
<organism evidence="9 10">
    <name type="scientific">Pukyongiella litopenaei</name>
    <dbReference type="NCBI Taxonomy" id="2605946"/>
    <lineage>
        <taxon>Bacteria</taxon>
        <taxon>Pseudomonadati</taxon>
        <taxon>Pseudomonadota</taxon>
        <taxon>Alphaproteobacteria</taxon>
        <taxon>Rhodobacterales</taxon>
        <taxon>Paracoccaceae</taxon>
        <taxon>Pukyongiella</taxon>
    </lineage>
</organism>
<feature type="domain" description="MotA/TolQ/ExbB proton channel" evidence="8">
    <location>
        <begin position="70"/>
        <end position="192"/>
    </location>
</feature>
<evidence type="ECO:0000259" key="8">
    <source>
        <dbReference type="Pfam" id="PF01618"/>
    </source>
</evidence>
<keyword evidence="3 7" id="KW-0812">Transmembrane</keyword>
<feature type="transmembrane region" description="Helical" evidence="7">
    <location>
        <begin position="156"/>
        <end position="180"/>
    </location>
</feature>
<dbReference type="Pfam" id="PF01618">
    <property type="entry name" value="MotA_ExbB"/>
    <property type="match status" value="1"/>
</dbReference>
<feature type="transmembrane region" description="Helical" evidence="7">
    <location>
        <begin position="12"/>
        <end position="37"/>
    </location>
</feature>
<evidence type="ECO:0000256" key="5">
    <source>
        <dbReference type="ARBA" id="ARBA00023136"/>
    </source>
</evidence>
<comment type="subcellular location">
    <subcellularLocation>
        <location evidence="1">Cell membrane</location>
        <topology evidence="1">Multi-pass membrane protein</topology>
    </subcellularLocation>
    <subcellularLocation>
        <location evidence="6">Membrane</location>
        <topology evidence="6">Multi-pass membrane protein</topology>
    </subcellularLocation>
</comment>
<keyword evidence="6" id="KW-0813">Transport</keyword>
<evidence type="ECO:0000313" key="10">
    <source>
        <dbReference type="Proteomes" id="UP000237655"/>
    </source>
</evidence>
<reference evidence="10" key="1">
    <citation type="submission" date="2018-03" db="EMBL/GenBank/DDBJ databases">
        <title>Genomic analysis of the strain SH-1 isolated from shrimp intestine.</title>
        <authorList>
            <person name="Kim Y.-S."/>
            <person name="Kim S.-E."/>
            <person name="Kim K.-H."/>
        </authorList>
    </citation>
    <scope>NUCLEOTIDE SEQUENCE [LARGE SCALE GENOMIC DNA]</scope>
    <source>
        <strain evidence="10">SH-1</strain>
    </source>
</reference>